<reference evidence="1" key="1">
    <citation type="submission" date="2022-04" db="EMBL/GenBank/DDBJ databases">
        <title>Jade perch genome.</title>
        <authorList>
            <person name="Chao B."/>
        </authorList>
    </citation>
    <scope>NUCLEOTIDE SEQUENCE</scope>
    <source>
        <strain evidence="1">CB-2022</strain>
    </source>
</reference>
<sequence length="4522" mass="492856">MPDRGTERCLAHPSSAAKRRMKRGRRADDDGGGEEEEEGDDDGDDDDEEGDGRAAEEEDDGRRDDGDALFSVESRSLLALLARARLESSGIAGLWRSGTGVGRKGLVHSPQFTVCVPTHPRDLYNPFDAIDGTLEKNECKPRVHFEGSSDASKFVILRGRILRVWKLLIAAGSFPSILMLARINEMFSLLPPPGFIYTCGGTLKGRNGSIESPGFPYGYPNGANCTWVIVGEEGSRIQLMFLSFAIEEEYDFLSLYDGHPHPANFRTSLFLTTRQVRNVLRKNKARKAVGAGEISSRLLKSCADQLRGILGYTFNLSLRLGRVPQLWKASCIIPVLKTTTPHRLLCSTGALQGTVLTPFLFTLRTADFSHKTLSCNLNLICCCWPHHRWGRQRVQRTYSGLCGLVPAEPPDPSIHLHPLDPGPGRRGSSLSKMPRTSLTPDTSSSSFRGGPEAGTVPNLHAMLQRRVSQDSPTTSRDLRYSGRISSTPCLAPATEELANYLSDFGSGDGRVHLRVPSLRFLTGRQVGGIEEILKKSNNRTPLGFRSVPSRSTIKYPPKGLQEGRVLCTAVRPVGTGNNSKRPYPNPKRREATLSFTGVNSNTWQLRWGAISKPTPACKLLTLGNSRVVEGPALSRSWVPEPKLCGGLGHRGPLAMTATQTTLHQPLMDLPAGGEPTGRRAHVSISRRLRAPTPGLAPGWGPGNANLGDARAMRSHITAVTLQQSGKVTAALCASLFNVNSTPTNPTPTPSVSFSILPINVINSVEAEALRDLISFATPTVDKALCQAVVLVSANIRGRSVIKLVNKLLTGFQVPPPVTSTGNVFSLRLTSDFAVSAHGFKLNYEELHSTSCGNPGVPPKAVLSGGSRFAVGDRVHYSCVPGYVLDGHATLTCITNAGNTAVWDFPAPICRAEDTCGGTVRGGSGVVTSPGYPGNYGNQADCTWILLAEPGDTISVIFTDFQTEEKYDYLEVEGSEPPTICSAFSTIIPDILHSKLSQLTVPAPTCQWISNFLTDRGSRFLGSTISQDLKWISNIDAIKKKTQQRMCFLLQLRKFNLPQELLIQFYTAIIQSVLCTSITVWFGSATKQDRNRLQQRTVRTAEKINGQCQGYCSFFGERRFIYFGCCPNKLSIYTTFMHLFTLSDPLIVGLGSERLSGSNVPSPIVSNKNWLRLHFVTDGNHRYRGFSAHYQVKRSVDFKSRGVKLFPGKDSSNKFSILNEGGVRQASNSCPDPGEPENGKRHGNDFSIGGVVQFSCGEDYVLQGSKTISCQRVAEVFAAWSDHRPVCKVKTCGSNLQGPSGTFTSPNFPIQYESNAQCVWIITASNPNKVIQINFEEFDLEIAYDTLTIGDGGEVGDPTTILQVLSGSFVPDLIVSMTHQMWLHLQSDESVGSIGFKINYKEIDKESCGDPGTPLYGIREGDSFSNGGILRFECQFGFELIGEKTISCQDNNQWSANIPICIFPCMSNFTAPSGTVLSPDYPEGYGNNMNCVWLIQSDPGSRIHLAFNDFDLEAPYDSLTVKDGETNDAGVIGRFSGAESPSHLTSNTNTLRLEFQADHSMSGRGFNITYSTFGHNECPDPGIPINARRFGDSFQLGSSISVVCEDGFIKTQGTETISCQLERGKVMWSGPIPKCEAPCGGHYSAPSGVILSPGWPGYYKDSLSCEWVIESEPGRSIKITFDRFQTELGYDFLEIHDGPNLLSPLVGSFNGTQVPQFLFSSSNFLYLLFTTDNSRSNAGFKILYESVTVDSYSCLDPGIPVNGIRYGQDFSIGSTVSFGCDSGYRLSHEEPLVCEKNHWWSHPLPTCDALCGGDVRGPWGTILSPGYPDSYPSSLNCTWTVELRVKQTFKESLCVFCPTCSSACVSLTGVQFQFNSFHLEDQHDYLLVTENGSFLQPLARLTGNELPSNINAGLYGNFKAQLRFISDFSISYEGFNITFSEYTLEPCEDPGMPRFGRRNGYSFGIGDTLSFSCNMGYRLEGAPELICLGGGRRMWSAPLPRCVAECGSSVMNNEGILLSPNYPMNYDNNHECIYSIQVVQAGKGINISARTFHLAQGDILKIYDGRDNTAHVLGAFTGSSMLGLTLISTSNHLWLEFYSDAESTGEGFKLVYSSFELSHCEDPGVPQFGFKVNDQGHFSGSSITYRCEPGYTLHGASTLKCMTGERRAWDNPLPSCIAECGGRFKGESSGRILSPGYPFPYDNNLRCTWTIEVDSGNIVSLQFLSFDTEASHDMLKVWDGPPENEMSLAELSGSLLPEGIHSTLNTVTVQFETDFYISKSGFAIQFSSSVATACRDPGVPMNGSRSGDGREPGDSVSFQCDPGYELQGDDKITCIQVDNRYYWQPSPPVCIAPCGGNLTGSSGFILSPNYPHPYPHSKDCDWLIAVNSDYVLSLAFISFNIEPNYDFLYIYDGPDSNSPLIGSFQDSKLPERIESSSNTMHLAFRSDGSVSYTGFHLEYKAKLRESCFDPGVVLNGTRLGSDYKLGSTVTFYCEAGYVLQGYSTLTCSMGDDGRPGWNRALPSCQAPCGSRSTGSEGTVLSPNFPRNYTSGQTCVYSIAVPREFVLFGQFVLFQTSLNDVVEIYDGPTQQNTLLSSLSGSHSGESLPLSSGNQITIKFTTVGPETAKGFHFVYQAVPRTSSTQCSSVPEPRFGKRLGNDFAVGSLVQFECNPGYVLHGSTAIRCESVPDNLAQWNDTLPTCMVPCGGVLTSRRGTILSPGYPEPYDNNQNCVWKVSVPEGAGIQIQVVSFATEHNWDSLDFYDGGDNHAPRLGSYSGTTIPPLLNSTSNNLYLSFSSDISVSAAGFHLEYTAIGLESCPEPQTPSYGIRQGDRFMVGDVVQFSCEQGYSLQGNAHITCMPGPVRRWNYPVPLCLAQCGGSMTDVSGVILSPGYPGNYPSGLDCTWTVNLPVGFGIHLQFLNFSTEAIHDYLEIRSGTLETGSVIDRFSGPVIPKPLFSTTHQTSFFFHSDYSQNKPGFHITYQAYQLQSCPDPRPFRNGIVIGTDFSVGMTVSFECLPGYSLIGEASLTCLHGISRNWNHPLPRCEALCGGNITSLNGTIYSPGHPEEYPNFQDCVWSVRVPPGHGIYINFTVLSTEPIYDYITVWDGPDQSSPQIGQFSGNTALESVYSTSNIILIKFHSDFSGAGFFVLSYHGFPFSDGCQVLNEFLLAAYQLRVCQPPPEVPNAIMLMEDGELEIGDIIRYRCNPGFSLVGSEILTCRLGERLQMDAPPPTCQVQCPAHDVRYDSSGVILSPGWPESYPNLQMCSWSVTVEKGYNVTITFESFHTEREFDVLEIFDGPTANSPTLATLSGDLPTPFNLTTSGHQFLVRWSSDHGTNKKGFKIRYVALYCSTPDSPLHGSISSQSGGHVNSVVRWACDRGYRLIGNATATCRRTSLGYHAWDSPVPACQAVSCGAPKAPINGGVLTADYSVGTRVSYFCNDGYRLSSKELTSAICQPDGTWSNHNKIPRCSVVVCPSIGSFSLEHGRWRIVNGSHYEYRTRIVFTCDPGYYRLGPAHIQCLANGVWSWRNERPHCQVISCGELPSPPNGKKIGTQTTFGATAIFTCDAGFMLVGSAVRECLSSGLWSGTETRCLVALTSLAVCEIVSICWHEGHRAAGHCGIPEGIVNGQVIGENFGYRDTVVYQCLPGFRLIGSSVRICLQDNQWSGQLPVCISISCGHPGSPIYGRTVGNGFKGFEMEGLNDVVSFVCNRGYEMEGPSRAQCQANRQWSHPPPTCKVVNCSDPGIPANSIRQSKIEHGNFTFGTVVFYDCNPGYYLFGSPVLTCQPTGQWDKPLPECIVVDCGHPGSPPNGVLSGDKFTFGSTARYSCLGGRQLKGESSRTCQLNGMWSAPMPFCSGDTAGSCGDPGIPSHGSREQTDFKIRSKVHFSCSEGYDLIGSSERMCFPNGTWSGTQPFCKPVQCGNPGTPSNGRVFRLDGTTFSHSVIYSCMDGYLLTGATTRQCQANGTWSGAQPNCTMINCGDPGVPANGLRYGEDFTIGQNVSFQCQPGYRMEEDGSSVRTCTQNGTWSGNMPICTAVTCPAPPAISNGVLQGSDFEWGSSVSYSCSPGYELSFPAVPDMSKFCGDPGTPVGGFREGRSFIYQSEVSFSCAPPLILVGTATRLCESDGTWSGTQPRCIEPTKTSCDNPGTPRYGSLNRTYGFKVGSVVSFQCQPGHLIQGSSSRTCQPDLTWSGSQPECIPHACKQPESPLHVDVVGMDLPGFGYTLVYSCQHGYFLAGGSEHRVCKSDSTWTGKMPICRAGEKKKPVKPATGTPSPKLNVPDDVFAPNYIWKGSYNYRGRKQPMTLSITSFNSTTGRVNVSLSNGNMDLLLSGTVFLSFFFLFSLGVYKASEARLLLLMYQVNYVNQGNQLKDSAISPAKIIEDSWTMDGFVSAEPDGSSYVFQGFIQGKDYGQFGLQRLGLNMSESQNSPPPQLGTNSSSVAIAILVPFFALIFTGFGFYLYKQRTTPKTQYTGCSVHENNNGQAAFENPMYNTNAKAVEGKAVRFDPNLNTVCTMV</sequence>
<organism evidence="1 2">
    <name type="scientific">Scortum barcoo</name>
    <name type="common">barcoo grunter</name>
    <dbReference type="NCBI Taxonomy" id="214431"/>
    <lineage>
        <taxon>Eukaryota</taxon>
        <taxon>Metazoa</taxon>
        <taxon>Chordata</taxon>
        <taxon>Craniata</taxon>
        <taxon>Vertebrata</taxon>
        <taxon>Euteleostomi</taxon>
        <taxon>Actinopterygii</taxon>
        <taxon>Neopterygii</taxon>
        <taxon>Teleostei</taxon>
        <taxon>Neoteleostei</taxon>
        <taxon>Acanthomorphata</taxon>
        <taxon>Eupercaria</taxon>
        <taxon>Centrarchiformes</taxon>
        <taxon>Terapontoidei</taxon>
        <taxon>Terapontidae</taxon>
        <taxon>Scortum</taxon>
    </lineage>
</organism>
<protein>
    <submittedName>
        <fullName evidence="1">Uncharacterized protein</fullName>
    </submittedName>
</protein>
<gene>
    <name evidence="1" type="ORF">L3Q82_015046</name>
</gene>
<name>A0ACB8VT63_9TELE</name>
<comment type="caution">
    <text evidence="1">The sequence shown here is derived from an EMBL/GenBank/DDBJ whole genome shotgun (WGS) entry which is preliminary data.</text>
</comment>
<proteinExistence type="predicted"/>
<evidence type="ECO:0000313" key="1">
    <source>
        <dbReference type="EMBL" id="KAI3358635.1"/>
    </source>
</evidence>
<dbReference type="EMBL" id="CM041548">
    <property type="protein sequence ID" value="KAI3358635.1"/>
    <property type="molecule type" value="Genomic_DNA"/>
</dbReference>
<accession>A0ACB8VT63</accession>
<dbReference type="Proteomes" id="UP000831701">
    <property type="component" value="Chromosome 18"/>
</dbReference>
<keyword evidence="2" id="KW-1185">Reference proteome</keyword>
<evidence type="ECO:0000313" key="2">
    <source>
        <dbReference type="Proteomes" id="UP000831701"/>
    </source>
</evidence>